<evidence type="ECO:0000313" key="1">
    <source>
        <dbReference type="EMBL" id="KAG9391964.1"/>
    </source>
</evidence>
<organism evidence="1 2">
    <name type="scientific">Carpediemonas membranifera</name>
    <dbReference type="NCBI Taxonomy" id="201153"/>
    <lineage>
        <taxon>Eukaryota</taxon>
        <taxon>Metamonada</taxon>
        <taxon>Carpediemonas-like organisms</taxon>
        <taxon>Carpediemonas</taxon>
    </lineage>
</organism>
<name>A0A8J6B361_9EUKA</name>
<accession>A0A8J6B361</accession>
<evidence type="ECO:0000313" key="2">
    <source>
        <dbReference type="Proteomes" id="UP000717585"/>
    </source>
</evidence>
<gene>
    <name evidence="1" type="ORF">J8273_6693</name>
</gene>
<reference evidence="1" key="1">
    <citation type="submission" date="2021-05" db="EMBL/GenBank/DDBJ databases">
        <title>A free-living protist that lacks canonical eukaryotic 1 DNA replication and segregation systems.</title>
        <authorList>
            <person name="Salas-Leiva D.E."/>
            <person name="Tromer E.C."/>
            <person name="Curtis B.A."/>
            <person name="Jerlstrom-Hultqvist J."/>
            <person name="Kolisko M."/>
            <person name="Yi Z."/>
            <person name="Salas-Leiva J.S."/>
            <person name="Gallot-Lavallee L."/>
            <person name="Kops G.J.P.L."/>
            <person name="Archibald J.M."/>
            <person name="Simpson A.G.B."/>
            <person name="Roger A.J."/>
        </authorList>
    </citation>
    <scope>NUCLEOTIDE SEQUENCE</scope>
    <source>
        <strain evidence="1">BICM</strain>
    </source>
</reference>
<dbReference type="EMBL" id="JAHDYR010000041">
    <property type="protein sequence ID" value="KAG9391964.1"/>
    <property type="molecule type" value="Genomic_DNA"/>
</dbReference>
<proteinExistence type="predicted"/>
<dbReference type="AlphaFoldDB" id="A0A8J6B361"/>
<comment type="caution">
    <text evidence="1">The sequence shown here is derived from an EMBL/GenBank/DDBJ whole genome shotgun (WGS) entry which is preliminary data.</text>
</comment>
<keyword evidence="2" id="KW-1185">Reference proteome</keyword>
<dbReference type="Proteomes" id="UP000717585">
    <property type="component" value="Unassembled WGS sequence"/>
</dbReference>
<sequence length="280" mass="31895">MSKALEFTPEVPLELLEDLVYEAAAYVFDPEPHRHVLDTDALRVVVSEPSAKHIRSVRVYVGQSNKHELAMRFNEPKDGRAATLSHVFGKQKEQFKRSVACVAIMITASQCINMIEDSCVERFVMFWLTTENAATIYNEKTAALQESYGDGVVRCSGTDSITRTISSSSRGVEHVSSIERASSVMQRHLEFLHWGKIALSCSGRTLADFATQHFPFRVSDIERKIVFVVMVTVPNEFMVWYKALVDEKIDEEEFTYYIIYRLNSSAKDHMVVNALTFKYE</sequence>
<protein>
    <submittedName>
        <fullName evidence="1">Uncharacterized protein</fullName>
    </submittedName>
</protein>